<dbReference type="EMBL" id="CADCTD010000081">
    <property type="protein sequence ID" value="CAA9249567.1"/>
    <property type="molecule type" value="Genomic_DNA"/>
</dbReference>
<organism evidence="1">
    <name type="scientific">uncultured Craurococcus sp</name>
    <dbReference type="NCBI Taxonomy" id="1135998"/>
    <lineage>
        <taxon>Bacteria</taxon>
        <taxon>Pseudomonadati</taxon>
        <taxon>Pseudomonadota</taxon>
        <taxon>Alphaproteobacteria</taxon>
        <taxon>Acetobacterales</taxon>
        <taxon>Acetobacteraceae</taxon>
        <taxon>Craurococcus</taxon>
        <taxon>environmental samples</taxon>
    </lineage>
</organism>
<dbReference type="AlphaFoldDB" id="A0A6J4IE18"/>
<reference evidence="1" key="1">
    <citation type="submission" date="2020-02" db="EMBL/GenBank/DDBJ databases">
        <authorList>
            <person name="Meier V. D."/>
        </authorList>
    </citation>
    <scope>NUCLEOTIDE SEQUENCE</scope>
    <source>
        <strain evidence="1">AVDCRST_MAG27</strain>
    </source>
</reference>
<proteinExistence type="predicted"/>
<sequence>MSVRTHTTTLVFRRPFSMKSIGGPHPAGTYTVETEEELVEGLSFPAYRRISTTITRQANSAGTLIQVLAVDPRELDEAQAADRL</sequence>
<name>A0A6J4IE18_9PROT</name>
<accession>A0A6J4IE18</accession>
<protein>
    <submittedName>
        <fullName evidence="1">Uncharacterized protein</fullName>
    </submittedName>
</protein>
<gene>
    <name evidence="1" type="ORF">AVDCRST_MAG27-1977</name>
</gene>
<evidence type="ECO:0000313" key="1">
    <source>
        <dbReference type="EMBL" id="CAA9249567.1"/>
    </source>
</evidence>